<keyword evidence="3" id="KW-1185">Reference proteome</keyword>
<organism evidence="2 3">
    <name type="scientific">Nocardia higoensis</name>
    <dbReference type="NCBI Taxonomy" id="228599"/>
    <lineage>
        <taxon>Bacteria</taxon>
        <taxon>Bacillati</taxon>
        <taxon>Actinomycetota</taxon>
        <taxon>Actinomycetes</taxon>
        <taxon>Mycobacteriales</taxon>
        <taxon>Nocardiaceae</taxon>
        <taxon>Nocardia</taxon>
    </lineage>
</organism>
<sequence length="276" mass="29098">MANSTLTRTVSTRTVFMKTLWDQRWSLPAWVAGLMLLVAMYVAIWPSVRDQPSISGFIEQMSEAMRALFAMSGADMSTPVGYVQVELLAFMGPLLLLLYAITTGAASVAGEEEHRTLDLLLAGPISRGRIFIEKFAAMAVGIALLGAVTGVALVGEGSLADMTLPAGNVAATMVHMSLLALVYGTLAATFGALTGRPGVSRAVPAVAAVLAYVVNGLGPIVSWLEPWQKFSPFYQYAGHDPLRNGLSVPAVLVSIGTVVLLVVVALFGFGRRDVAG</sequence>
<reference evidence="2 3" key="1">
    <citation type="submission" date="2020-10" db="EMBL/GenBank/DDBJ databases">
        <title>Identification of Nocardia species via Next-generation sequencing and recognition of intraspecies genetic diversity.</title>
        <authorList>
            <person name="Li P."/>
            <person name="Li P."/>
            <person name="Lu B."/>
        </authorList>
    </citation>
    <scope>NUCLEOTIDE SEQUENCE [LARGE SCALE GENOMIC DNA]</scope>
    <source>
        <strain evidence="2 3">BJ06-0143</strain>
    </source>
</reference>
<dbReference type="EMBL" id="JADLQN010000001">
    <property type="protein sequence ID" value="MBF6354234.1"/>
    <property type="molecule type" value="Genomic_DNA"/>
</dbReference>
<accession>A0ABS0D6X7</accession>
<keyword evidence="1" id="KW-0472">Membrane</keyword>
<evidence type="ECO:0000256" key="1">
    <source>
        <dbReference type="SAM" id="Phobius"/>
    </source>
</evidence>
<name>A0ABS0D6X7_9NOCA</name>
<keyword evidence="1" id="KW-0812">Transmembrane</keyword>
<dbReference type="RefSeq" id="WP_195001026.1">
    <property type="nucleotide sequence ID" value="NZ_JADLQN010000001.1"/>
</dbReference>
<evidence type="ECO:0000313" key="2">
    <source>
        <dbReference type="EMBL" id="MBF6354234.1"/>
    </source>
</evidence>
<dbReference type="Pfam" id="PF12679">
    <property type="entry name" value="ABC2_membrane_2"/>
    <property type="match status" value="1"/>
</dbReference>
<evidence type="ECO:0000313" key="3">
    <source>
        <dbReference type="Proteomes" id="UP000707731"/>
    </source>
</evidence>
<comment type="caution">
    <text evidence="2">The sequence shown here is derived from an EMBL/GenBank/DDBJ whole genome shotgun (WGS) entry which is preliminary data.</text>
</comment>
<dbReference type="PANTHER" id="PTHR37305:SF1">
    <property type="entry name" value="MEMBRANE PROTEIN"/>
    <property type="match status" value="1"/>
</dbReference>
<protein>
    <submittedName>
        <fullName evidence="2">ABC transporter permease subunit</fullName>
    </submittedName>
</protein>
<feature type="transmembrane region" description="Helical" evidence="1">
    <location>
        <begin position="25"/>
        <end position="44"/>
    </location>
</feature>
<feature type="transmembrane region" description="Helical" evidence="1">
    <location>
        <begin position="205"/>
        <end position="224"/>
    </location>
</feature>
<proteinExistence type="predicted"/>
<gene>
    <name evidence="2" type="ORF">IU449_06710</name>
</gene>
<feature type="transmembrane region" description="Helical" evidence="1">
    <location>
        <begin position="88"/>
        <end position="110"/>
    </location>
</feature>
<dbReference type="PANTHER" id="PTHR37305">
    <property type="entry name" value="INTEGRAL MEMBRANE PROTEIN-RELATED"/>
    <property type="match status" value="1"/>
</dbReference>
<dbReference type="Proteomes" id="UP000707731">
    <property type="component" value="Unassembled WGS sequence"/>
</dbReference>
<feature type="transmembrane region" description="Helical" evidence="1">
    <location>
        <begin position="244"/>
        <end position="269"/>
    </location>
</feature>
<feature type="transmembrane region" description="Helical" evidence="1">
    <location>
        <begin position="131"/>
        <end position="154"/>
    </location>
</feature>
<keyword evidence="1" id="KW-1133">Transmembrane helix</keyword>
<feature type="transmembrane region" description="Helical" evidence="1">
    <location>
        <begin position="174"/>
        <end position="193"/>
    </location>
</feature>